<dbReference type="SUPFAM" id="SSF103473">
    <property type="entry name" value="MFS general substrate transporter"/>
    <property type="match status" value="1"/>
</dbReference>
<dbReference type="InterPro" id="IPR036259">
    <property type="entry name" value="MFS_trans_sf"/>
</dbReference>
<evidence type="ECO:0000256" key="6">
    <source>
        <dbReference type="SAM" id="Phobius"/>
    </source>
</evidence>
<organism evidence="8 9">
    <name type="scientific">Aspergillus bertholletiae</name>
    <dbReference type="NCBI Taxonomy" id="1226010"/>
    <lineage>
        <taxon>Eukaryota</taxon>
        <taxon>Fungi</taxon>
        <taxon>Dikarya</taxon>
        <taxon>Ascomycota</taxon>
        <taxon>Pezizomycotina</taxon>
        <taxon>Eurotiomycetes</taxon>
        <taxon>Eurotiomycetidae</taxon>
        <taxon>Eurotiales</taxon>
        <taxon>Aspergillaceae</taxon>
        <taxon>Aspergillus</taxon>
        <taxon>Aspergillus subgen. Circumdati</taxon>
    </lineage>
</organism>
<dbReference type="InterPro" id="IPR020846">
    <property type="entry name" value="MFS_dom"/>
</dbReference>
<dbReference type="GO" id="GO:0022857">
    <property type="term" value="F:transmembrane transporter activity"/>
    <property type="evidence" value="ECO:0007669"/>
    <property type="project" value="InterPro"/>
</dbReference>
<feature type="transmembrane region" description="Helical" evidence="6">
    <location>
        <begin position="57"/>
        <end position="78"/>
    </location>
</feature>
<keyword evidence="3 6" id="KW-1133">Transmembrane helix</keyword>
<feature type="transmembrane region" description="Helical" evidence="6">
    <location>
        <begin position="124"/>
        <end position="144"/>
    </location>
</feature>
<evidence type="ECO:0000259" key="7">
    <source>
        <dbReference type="PROSITE" id="PS50850"/>
    </source>
</evidence>
<feature type="transmembrane region" description="Helical" evidence="6">
    <location>
        <begin position="185"/>
        <end position="206"/>
    </location>
</feature>
<comment type="subcellular location">
    <subcellularLocation>
        <location evidence="1">Membrane</location>
        <topology evidence="1">Multi-pass membrane protein</topology>
    </subcellularLocation>
</comment>
<dbReference type="OrthoDB" id="6770063at2759"/>
<keyword evidence="4 6" id="KW-0472">Membrane</keyword>
<feature type="transmembrane region" description="Helical" evidence="6">
    <location>
        <begin position="370"/>
        <end position="391"/>
    </location>
</feature>
<feature type="region of interest" description="Disordered" evidence="5">
    <location>
        <begin position="1"/>
        <end position="50"/>
    </location>
</feature>
<keyword evidence="2 6" id="KW-0812">Transmembrane</keyword>
<dbReference type="InterPro" id="IPR011701">
    <property type="entry name" value="MFS"/>
</dbReference>
<dbReference type="FunFam" id="1.20.1250.20:FF:000011">
    <property type="entry name" value="MFS multidrug transporter, putative"/>
    <property type="match status" value="1"/>
</dbReference>
<feature type="transmembrane region" description="Helical" evidence="6">
    <location>
        <begin position="150"/>
        <end position="173"/>
    </location>
</feature>
<feature type="transmembrane region" description="Helical" evidence="6">
    <location>
        <begin position="291"/>
        <end position="310"/>
    </location>
</feature>
<feature type="transmembrane region" description="Helical" evidence="6">
    <location>
        <begin position="463"/>
        <end position="486"/>
    </location>
</feature>
<proteinExistence type="predicted"/>
<dbReference type="AlphaFoldDB" id="A0A5N7BIC4"/>
<dbReference type="Pfam" id="PF07690">
    <property type="entry name" value="MFS_1"/>
    <property type="match status" value="1"/>
</dbReference>
<evidence type="ECO:0000256" key="2">
    <source>
        <dbReference type="ARBA" id="ARBA00022692"/>
    </source>
</evidence>
<sequence>MNEHSQQTPPTKRVDQDLERAQPELEKGDPEAPSKLVQWEGPNDTENPKNWKTSKKWMAVITVSCFTFISPASSSMVAPALSTMAKEFHVSNEIESQLMLSVFVLAYAVGPLFLGPFSEIYGRVPVLQLANLWYLVFNVVGGVAKSKGQMIAFRFLAGLGGSAPLAIGGGVLSDLFVPEERGRAIAIYSLAPLLGPAIGPIAGGFITENTSWSWTFYATSIADGVIQLFGLFFLRETYTPVLLKRKAKRLRKETGDPGYQTESEMSNNQTILQVLSVSLVRPFKLLTTQPIVQFIAIYMAYVYGVMYLVMSTFPTLWTESYHESIGIGSLNYIALGLGYWGGSQICAMLNDRIYRRLKQKTGKGRPEFRIPLLGVAAVFTPIGLFIYGWTAQAHTHWIGPDIGACIFSLGIITAYQCMQTYLVDAYTRYAASALAAAACLRSLAGFGFPLFAPYMYQALDYGWGNSLLAFVSIALGVPAPLLLWIYGERLRKMSTYAAG</sequence>
<feature type="transmembrane region" description="Helical" evidence="6">
    <location>
        <begin position="429"/>
        <end position="451"/>
    </location>
</feature>
<name>A0A5N7BIC4_9EURO</name>
<feature type="domain" description="Major facilitator superfamily (MFS) profile" evidence="7">
    <location>
        <begin position="59"/>
        <end position="491"/>
    </location>
</feature>
<dbReference type="PROSITE" id="PS50850">
    <property type="entry name" value="MFS"/>
    <property type="match status" value="1"/>
</dbReference>
<feature type="transmembrane region" description="Helical" evidence="6">
    <location>
        <begin position="212"/>
        <end position="234"/>
    </location>
</feature>
<accession>A0A5N7BIC4</accession>
<dbReference type="CDD" id="cd17323">
    <property type="entry name" value="MFS_Tpo1_MDR_like"/>
    <property type="match status" value="1"/>
</dbReference>
<evidence type="ECO:0000313" key="9">
    <source>
        <dbReference type="Proteomes" id="UP000326198"/>
    </source>
</evidence>
<feature type="transmembrane region" description="Helical" evidence="6">
    <location>
        <begin position="98"/>
        <end position="117"/>
    </location>
</feature>
<feature type="compositionally biased region" description="Polar residues" evidence="5">
    <location>
        <begin position="1"/>
        <end position="10"/>
    </location>
</feature>
<dbReference type="EMBL" id="ML736170">
    <property type="protein sequence ID" value="KAE8381504.1"/>
    <property type="molecule type" value="Genomic_DNA"/>
</dbReference>
<keyword evidence="9" id="KW-1185">Reference proteome</keyword>
<dbReference type="GO" id="GO:0016020">
    <property type="term" value="C:membrane"/>
    <property type="evidence" value="ECO:0007669"/>
    <property type="project" value="UniProtKB-SubCell"/>
</dbReference>
<evidence type="ECO:0000313" key="8">
    <source>
        <dbReference type="EMBL" id="KAE8381504.1"/>
    </source>
</evidence>
<feature type="transmembrane region" description="Helical" evidence="6">
    <location>
        <begin position="330"/>
        <end position="349"/>
    </location>
</feature>
<evidence type="ECO:0000256" key="4">
    <source>
        <dbReference type="ARBA" id="ARBA00023136"/>
    </source>
</evidence>
<evidence type="ECO:0000256" key="5">
    <source>
        <dbReference type="SAM" id="MobiDB-lite"/>
    </source>
</evidence>
<dbReference type="PANTHER" id="PTHR23502:SF60">
    <property type="entry name" value="MAJOR FACILITATOR SUPERFAMILY (MFS) PROFILE DOMAIN-CONTAINING PROTEIN-RELATED"/>
    <property type="match status" value="1"/>
</dbReference>
<evidence type="ECO:0000256" key="1">
    <source>
        <dbReference type="ARBA" id="ARBA00004141"/>
    </source>
</evidence>
<dbReference type="PANTHER" id="PTHR23502">
    <property type="entry name" value="MAJOR FACILITATOR SUPERFAMILY"/>
    <property type="match status" value="1"/>
</dbReference>
<dbReference type="Proteomes" id="UP000326198">
    <property type="component" value="Unassembled WGS sequence"/>
</dbReference>
<protein>
    <submittedName>
        <fullName evidence="8">Major facilitator superfamily domain-containing protein</fullName>
    </submittedName>
</protein>
<dbReference type="Gene3D" id="1.20.1250.20">
    <property type="entry name" value="MFS general substrate transporter like domains"/>
    <property type="match status" value="1"/>
</dbReference>
<reference evidence="8 9" key="1">
    <citation type="submission" date="2019-04" db="EMBL/GenBank/DDBJ databases">
        <title>Friends and foes A comparative genomics studyof 23 Aspergillus species from section Flavi.</title>
        <authorList>
            <consortium name="DOE Joint Genome Institute"/>
            <person name="Kjaerbolling I."/>
            <person name="Vesth T."/>
            <person name="Frisvad J.C."/>
            <person name="Nybo J.L."/>
            <person name="Theobald S."/>
            <person name="Kildgaard S."/>
            <person name="Isbrandt T."/>
            <person name="Kuo A."/>
            <person name="Sato A."/>
            <person name="Lyhne E.K."/>
            <person name="Kogle M.E."/>
            <person name="Wiebenga A."/>
            <person name="Kun R.S."/>
            <person name="Lubbers R.J."/>
            <person name="Makela M.R."/>
            <person name="Barry K."/>
            <person name="Chovatia M."/>
            <person name="Clum A."/>
            <person name="Daum C."/>
            <person name="Haridas S."/>
            <person name="He G."/>
            <person name="LaButti K."/>
            <person name="Lipzen A."/>
            <person name="Mondo S."/>
            <person name="Riley R."/>
            <person name="Salamov A."/>
            <person name="Simmons B.A."/>
            <person name="Magnuson J.K."/>
            <person name="Henrissat B."/>
            <person name="Mortensen U.H."/>
            <person name="Larsen T.O."/>
            <person name="Devries R.P."/>
            <person name="Grigoriev I.V."/>
            <person name="Machida M."/>
            <person name="Baker S.E."/>
            <person name="Andersen M.R."/>
        </authorList>
    </citation>
    <scope>NUCLEOTIDE SEQUENCE [LARGE SCALE GENOMIC DNA]</scope>
    <source>
        <strain evidence="8 9">IBT 29228</strain>
    </source>
</reference>
<evidence type="ECO:0000256" key="3">
    <source>
        <dbReference type="ARBA" id="ARBA00022989"/>
    </source>
</evidence>
<gene>
    <name evidence="8" type="ORF">BDV26DRAFT_301382</name>
</gene>
<feature type="transmembrane region" description="Helical" evidence="6">
    <location>
        <begin position="397"/>
        <end position="417"/>
    </location>
</feature>
<feature type="compositionally biased region" description="Basic and acidic residues" evidence="5">
    <location>
        <begin position="12"/>
        <end position="32"/>
    </location>
</feature>